<dbReference type="EMBL" id="HQ878327">
    <property type="protein sequence ID" value="AHA93333.1"/>
    <property type="molecule type" value="Genomic_DNA"/>
</dbReference>
<dbReference type="Proteomes" id="UP000325782">
    <property type="component" value="Segment"/>
</dbReference>
<evidence type="ECO:0000256" key="1">
    <source>
        <dbReference type="SAM" id="MobiDB-lite"/>
    </source>
</evidence>
<evidence type="ECO:0000313" key="2">
    <source>
        <dbReference type="EMBL" id="AHA93333.1"/>
    </source>
</evidence>
<name>V5NYQ3_9ALPH</name>
<sequence length="212" mass="24000">MLRRPFQKSLDRGGGHQALSQRKPQVAISLKDRLPLESEKNRSRLGVAHGSHEPPRAAIGRRVRALPEKTFRDPYVKSLQLQAMSQLVKIGQAVAPRWQVAQGGKTFLASGGFRRVARKTKISETFFQPLRSAHQEGIAETNNFRLRQRSVKLTAVFRVKRGIVSLDAPTFRSRREKVRVIASGLCAFERIHLFFPESRCAAGLFRLSRLYS</sequence>
<dbReference type="KEGG" id="vg:80532678"/>
<feature type="region of interest" description="Disordered" evidence="1">
    <location>
        <begin position="1"/>
        <end position="24"/>
    </location>
</feature>
<proteinExistence type="predicted"/>
<dbReference type="RefSeq" id="YP_010795519.1">
    <property type="nucleotide sequence ID" value="NC_075701.1"/>
</dbReference>
<reference evidence="2 3" key="1">
    <citation type="journal article" date="2012" name="PLoS ONE">
        <title>The genome of Chelonid herpesvirus 5 harbors atypical genes.</title>
        <authorList>
            <person name="Ackermann M."/>
            <person name="Koriabine M."/>
            <person name="Hartmann-Fritsch F."/>
            <person name="de Jong P.J."/>
            <person name="Lewis T.D."/>
            <person name="Schetle N."/>
            <person name="Work T.M."/>
            <person name="Dagenais J."/>
            <person name="Balazs G.H."/>
            <person name="Leong J.A."/>
        </authorList>
    </citation>
    <scope>NUCLEOTIDE SEQUENCE [LARGE SCALE GENOMIC DNA]</scope>
</reference>
<evidence type="ECO:0000313" key="3">
    <source>
        <dbReference type="Proteomes" id="UP000325782"/>
    </source>
</evidence>
<protein>
    <submittedName>
        <fullName evidence="2">Uncharacterized protein</fullName>
    </submittedName>
</protein>
<organism evidence="2 3">
    <name type="scientific">Chelonid alphaherpesvirus 5</name>
    <dbReference type="NCBI Taxonomy" id="702736"/>
    <lineage>
        <taxon>Viruses</taxon>
        <taxon>Duplodnaviria</taxon>
        <taxon>Heunggongvirae</taxon>
        <taxon>Peploviricota</taxon>
        <taxon>Herviviricetes</taxon>
        <taxon>Herpesvirales</taxon>
        <taxon>Orthoherpesviridae</taxon>
        <taxon>Alphaherpesvirinae</taxon>
        <taxon>Scutavirus</taxon>
        <taxon>Scutavirus chelonidalpha5</taxon>
    </lineage>
</organism>
<accession>V5NYQ3</accession>
<gene>
    <name evidence="2" type="primary">HP16</name>
</gene>
<dbReference type="GeneID" id="80532678"/>
<keyword evidence="3" id="KW-1185">Reference proteome</keyword>